<comment type="cofactor">
    <cofactor evidence="11">
        <name>Ca(2+)</name>
        <dbReference type="ChEBI" id="CHEBI:29108"/>
    </cofactor>
    <text evidence="11">Binds 1 Ca(2+) ion per subunit.</text>
</comment>
<keyword evidence="6 11" id="KW-0479">Metal-binding</keyword>
<dbReference type="Gene3D" id="3.40.50.200">
    <property type="entry name" value="Peptidase S8/S53 domain"/>
    <property type="match status" value="1"/>
</dbReference>
<feature type="active site" description="Charge relay system" evidence="11">
    <location>
        <position position="293"/>
    </location>
</feature>
<reference evidence="14" key="1">
    <citation type="submission" date="2023-03" db="EMBL/GenBank/DDBJ databases">
        <title>Massive genome expansion in bonnet fungi (Mycena s.s.) driven by repeated elements and novel gene families across ecological guilds.</title>
        <authorList>
            <consortium name="Lawrence Berkeley National Laboratory"/>
            <person name="Harder C.B."/>
            <person name="Miyauchi S."/>
            <person name="Viragh M."/>
            <person name="Kuo A."/>
            <person name="Thoen E."/>
            <person name="Andreopoulos B."/>
            <person name="Lu D."/>
            <person name="Skrede I."/>
            <person name="Drula E."/>
            <person name="Henrissat B."/>
            <person name="Morin E."/>
            <person name="Kohler A."/>
            <person name="Barry K."/>
            <person name="LaButti K."/>
            <person name="Morin E."/>
            <person name="Salamov A."/>
            <person name="Lipzen A."/>
            <person name="Mereny Z."/>
            <person name="Hegedus B."/>
            <person name="Baldrian P."/>
            <person name="Stursova M."/>
            <person name="Weitz H."/>
            <person name="Taylor A."/>
            <person name="Grigoriev I.V."/>
            <person name="Nagy L.G."/>
            <person name="Martin F."/>
            <person name="Kauserud H."/>
        </authorList>
    </citation>
    <scope>NUCLEOTIDE SEQUENCE</scope>
    <source>
        <strain evidence="14">CBHHK173m</strain>
    </source>
</reference>
<proteinExistence type="predicted"/>
<name>A0AAD6U790_9AGAR</name>
<keyword evidence="15" id="KW-1185">Reference proteome</keyword>
<evidence type="ECO:0000256" key="9">
    <source>
        <dbReference type="ARBA" id="ARBA00022837"/>
    </source>
</evidence>
<dbReference type="GO" id="GO:0008240">
    <property type="term" value="F:tripeptidyl-peptidase activity"/>
    <property type="evidence" value="ECO:0007669"/>
    <property type="project" value="UniProtKB-EC"/>
</dbReference>
<feature type="binding site" evidence="11">
    <location>
        <position position="530"/>
    </location>
    <ligand>
        <name>Ca(2+)</name>
        <dbReference type="ChEBI" id="CHEBI:29108"/>
    </ligand>
</feature>
<dbReference type="SMART" id="SM00944">
    <property type="entry name" value="Pro-kuma_activ"/>
    <property type="match status" value="1"/>
</dbReference>
<comment type="function">
    <text evidence="2">Secreted tripeptidyl-peptidase which degrades proteins at acidic pHs and is involved in virulence.</text>
</comment>
<evidence type="ECO:0000313" key="14">
    <source>
        <dbReference type="EMBL" id="KAJ7088031.1"/>
    </source>
</evidence>
<feature type="binding site" evidence="11">
    <location>
        <position position="531"/>
    </location>
    <ligand>
        <name>Ca(2+)</name>
        <dbReference type="ChEBI" id="CHEBI:29108"/>
    </ligand>
</feature>
<dbReference type="EC" id="3.4.14.10" evidence="4"/>
<dbReference type="InterPro" id="IPR036852">
    <property type="entry name" value="Peptidase_S8/S53_dom_sf"/>
</dbReference>
<dbReference type="InterPro" id="IPR015366">
    <property type="entry name" value="S53_propep"/>
</dbReference>
<evidence type="ECO:0000259" key="13">
    <source>
        <dbReference type="PROSITE" id="PS51695"/>
    </source>
</evidence>
<evidence type="ECO:0000256" key="12">
    <source>
        <dbReference type="SAM" id="SignalP"/>
    </source>
</evidence>
<dbReference type="EMBL" id="JARJCN010000027">
    <property type="protein sequence ID" value="KAJ7088031.1"/>
    <property type="molecule type" value="Genomic_DNA"/>
</dbReference>
<keyword evidence="9 11" id="KW-0106">Calcium</keyword>
<sequence length="570" mass="59026">MAFKVAFLASLLLLAAAKPMGRRAMAIHESRAAPARGFVKSGVAPAAKELTLRIALKQKNIAGLETALYQVSDPASALYGQHLTAEEVAAFVAPTEDTLAAVSAWLAENELSAKPVTPAGDMLEITLPVAQANELLSTDFAVFTHVESGATSIRTLEYSVPVALKEHIEFFHPTTSFTRPLTPKFKAVRPVPEKTVADAAPVAGAVPASCATVITPACLQALYNIPTTPATQSSNKLGVSGFILQWANKLDLQSFLSNFRKDMPSTTSFALQTLDGGVNTQTRSQAGIEANLDIQYTVGLATSVPITFISVGEDGSDGLDGFMDIITTLINESAATRPSVLTTSYGFDESDLTLPVANTLCNAYMQLGALGTSLIFSSGDGGVSGSQSKSCTTFIPTLPSDCPFVTSVGSTGGINEVGSSFSSGGFSNYFPIPSYQAADVASYLAALGSTNSGKFNRTGRAFPDVAAQGESFEIAFNAQFGLVDGTSCSAPTFAAIVALLNDLLVAAGKAPLGFLNPFLYSAAGRAAFHDVTSGTNPGCSTNGFSAGAGWDPVTGLGTPNFALLKKAVGL</sequence>
<evidence type="ECO:0000256" key="6">
    <source>
        <dbReference type="ARBA" id="ARBA00022723"/>
    </source>
</evidence>
<evidence type="ECO:0000256" key="3">
    <source>
        <dbReference type="ARBA" id="ARBA00004239"/>
    </source>
</evidence>
<keyword evidence="5 11" id="KW-0645">Protease</keyword>
<comment type="caution">
    <text evidence="14">The sequence shown here is derived from an EMBL/GenBank/DDBJ whole genome shotgun (WGS) entry which is preliminary data.</text>
</comment>
<dbReference type="PANTHER" id="PTHR14218:SF15">
    <property type="entry name" value="TRIPEPTIDYL-PEPTIDASE 1"/>
    <property type="match status" value="1"/>
</dbReference>
<dbReference type="Proteomes" id="UP001222325">
    <property type="component" value="Unassembled WGS sequence"/>
</dbReference>
<comment type="catalytic activity">
    <reaction evidence="1">
        <text>Release of an N-terminal tripeptide from a polypeptide.</text>
        <dbReference type="EC" id="3.4.14.10"/>
    </reaction>
</comment>
<dbReference type="CDD" id="cd04056">
    <property type="entry name" value="Peptidases_S53"/>
    <property type="match status" value="1"/>
</dbReference>
<feature type="active site" description="Charge relay system" evidence="11">
    <location>
        <position position="487"/>
    </location>
</feature>
<feature type="signal peptide" evidence="12">
    <location>
        <begin position="1"/>
        <end position="17"/>
    </location>
</feature>
<evidence type="ECO:0000256" key="11">
    <source>
        <dbReference type="PROSITE-ProRule" id="PRU01032"/>
    </source>
</evidence>
<dbReference type="PROSITE" id="PS51695">
    <property type="entry name" value="SEDOLISIN"/>
    <property type="match status" value="1"/>
</dbReference>
<evidence type="ECO:0000256" key="8">
    <source>
        <dbReference type="ARBA" id="ARBA00022825"/>
    </source>
</evidence>
<feature type="binding site" evidence="11">
    <location>
        <position position="551"/>
    </location>
    <ligand>
        <name>Ca(2+)</name>
        <dbReference type="ChEBI" id="CHEBI:29108"/>
    </ligand>
</feature>
<dbReference type="PANTHER" id="PTHR14218">
    <property type="entry name" value="PROTEASE S8 TRIPEPTIDYL PEPTIDASE I CLN2"/>
    <property type="match status" value="1"/>
</dbReference>
<protein>
    <recommendedName>
        <fullName evidence="4">tripeptidyl-peptidase II</fullName>
        <ecNumber evidence="4">3.4.14.10</ecNumber>
    </recommendedName>
</protein>
<dbReference type="AlphaFoldDB" id="A0AAD6U790"/>
<dbReference type="Pfam" id="PF00082">
    <property type="entry name" value="Peptidase_S8"/>
    <property type="match status" value="1"/>
</dbReference>
<evidence type="ECO:0000256" key="4">
    <source>
        <dbReference type="ARBA" id="ARBA00012462"/>
    </source>
</evidence>
<feature type="binding site" evidence="11">
    <location>
        <position position="549"/>
    </location>
    <ligand>
        <name>Ca(2+)</name>
        <dbReference type="ChEBI" id="CHEBI:29108"/>
    </ligand>
</feature>
<dbReference type="GO" id="GO:0005576">
    <property type="term" value="C:extracellular region"/>
    <property type="evidence" value="ECO:0007669"/>
    <property type="project" value="UniProtKB-SubCell"/>
</dbReference>
<dbReference type="CDD" id="cd11377">
    <property type="entry name" value="Pro-peptidase_S53"/>
    <property type="match status" value="1"/>
</dbReference>
<accession>A0AAD6U790</accession>
<dbReference type="SUPFAM" id="SSF52743">
    <property type="entry name" value="Subtilisin-like"/>
    <property type="match status" value="1"/>
</dbReference>
<dbReference type="GO" id="GO:0006508">
    <property type="term" value="P:proteolysis"/>
    <property type="evidence" value="ECO:0007669"/>
    <property type="project" value="UniProtKB-KW"/>
</dbReference>
<feature type="domain" description="Peptidase S53" evidence="13">
    <location>
        <begin position="213"/>
        <end position="570"/>
    </location>
</feature>
<evidence type="ECO:0000256" key="1">
    <source>
        <dbReference type="ARBA" id="ARBA00001910"/>
    </source>
</evidence>
<dbReference type="SUPFAM" id="SSF54897">
    <property type="entry name" value="Protease propeptides/inhibitors"/>
    <property type="match status" value="1"/>
</dbReference>
<feature type="chain" id="PRO_5042069066" description="tripeptidyl-peptidase II" evidence="12">
    <location>
        <begin position="18"/>
        <end position="570"/>
    </location>
</feature>
<gene>
    <name evidence="14" type="ORF">B0H15DRAFT_295785</name>
</gene>
<dbReference type="InterPro" id="IPR000209">
    <property type="entry name" value="Peptidase_S8/S53_dom"/>
</dbReference>
<dbReference type="GO" id="GO:0046872">
    <property type="term" value="F:metal ion binding"/>
    <property type="evidence" value="ECO:0007669"/>
    <property type="project" value="UniProtKB-UniRule"/>
</dbReference>
<dbReference type="Pfam" id="PF09286">
    <property type="entry name" value="Pro-kuma_activ"/>
    <property type="match status" value="1"/>
</dbReference>
<evidence type="ECO:0000256" key="10">
    <source>
        <dbReference type="ARBA" id="ARBA00023145"/>
    </source>
</evidence>
<feature type="active site" description="Charge relay system" evidence="11">
    <location>
        <position position="289"/>
    </location>
</feature>
<keyword evidence="10" id="KW-0865">Zymogen</keyword>
<dbReference type="InterPro" id="IPR030400">
    <property type="entry name" value="Sedolisin_dom"/>
</dbReference>
<keyword evidence="7 11" id="KW-0378">Hydrolase</keyword>
<evidence type="ECO:0000313" key="15">
    <source>
        <dbReference type="Proteomes" id="UP001222325"/>
    </source>
</evidence>
<organism evidence="14 15">
    <name type="scientific">Mycena belliarum</name>
    <dbReference type="NCBI Taxonomy" id="1033014"/>
    <lineage>
        <taxon>Eukaryota</taxon>
        <taxon>Fungi</taxon>
        <taxon>Dikarya</taxon>
        <taxon>Basidiomycota</taxon>
        <taxon>Agaricomycotina</taxon>
        <taxon>Agaricomycetes</taxon>
        <taxon>Agaricomycetidae</taxon>
        <taxon>Agaricales</taxon>
        <taxon>Marasmiineae</taxon>
        <taxon>Mycenaceae</taxon>
        <taxon>Mycena</taxon>
    </lineage>
</organism>
<keyword evidence="8 11" id="KW-0720">Serine protease</keyword>
<evidence type="ECO:0000256" key="5">
    <source>
        <dbReference type="ARBA" id="ARBA00022670"/>
    </source>
</evidence>
<evidence type="ECO:0000256" key="2">
    <source>
        <dbReference type="ARBA" id="ARBA00002451"/>
    </source>
</evidence>
<comment type="subcellular location">
    <subcellularLocation>
        <location evidence="3">Secreted</location>
        <location evidence="3">Extracellular space</location>
    </subcellularLocation>
</comment>
<dbReference type="InterPro" id="IPR050819">
    <property type="entry name" value="Tripeptidyl-peptidase_I"/>
</dbReference>
<dbReference type="GO" id="GO:0004252">
    <property type="term" value="F:serine-type endopeptidase activity"/>
    <property type="evidence" value="ECO:0007669"/>
    <property type="project" value="UniProtKB-UniRule"/>
</dbReference>
<evidence type="ECO:0000256" key="7">
    <source>
        <dbReference type="ARBA" id="ARBA00022801"/>
    </source>
</evidence>
<keyword evidence="12" id="KW-0732">Signal</keyword>